<comment type="subcellular location">
    <subcellularLocation>
        <location evidence="1">Membrane</location>
        <topology evidence="1">Multi-pass membrane protein</topology>
    </subcellularLocation>
</comment>
<sequence>MAWLSVVAGLAILVVAGDTLVKGAVNLALRLGIPALVVGLTVVAFGTSAPELLVSVQAVLADQPGIALGNVVGSNIANVLLVLGLPALIQTLHAGQGDTRRSYIIMMLGSVLFAALLFTGTLTIWHGLVLLAGLAVMLWDSYRSARAHRKGRAAEAEAAEVEGADPGMPGWRIAAFLVVGLAGLPFGANLLVGGATEIARTFGLSEAVIGLTLVAIGTSLPELAATTVAAVRRQADVAIGNVIGSNVFNLLAIIGISALVRPIAVPREMLVVDIWVMLGASVLLAPFVLWGRDIGRGVGIAFCTLYVAYVAALVAFS</sequence>
<dbReference type="InterPro" id="IPR004837">
    <property type="entry name" value="NaCa_Exmemb"/>
</dbReference>
<keyword evidence="4 5" id="KW-0472">Membrane</keyword>
<dbReference type="RefSeq" id="WP_018304065.1">
    <property type="nucleotide sequence ID" value="NZ_KB902312.1"/>
</dbReference>
<dbReference type="GO" id="GO:0005262">
    <property type="term" value="F:calcium channel activity"/>
    <property type="evidence" value="ECO:0007669"/>
    <property type="project" value="TreeGrafter"/>
</dbReference>
<dbReference type="NCBIfam" id="TIGR00367">
    <property type="entry name" value="calcium/sodium antiporter"/>
    <property type="match status" value="1"/>
</dbReference>
<feature type="domain" description="Sodium/calcium exchanger membrane region" evidence="6">
    <location>
        <begin position="2"/>
        <end position="139"/>
    </location>
</feature>
<evidence type="ECO:0000256" key="3">
    <source>
        <dbReference type="ARBA" id="ARBA00022989"/>
    </source>
</evidence>
<dbReference type="GO" id="GO:0005886">
    <property type="term" value="C:plasma membrane"/>
    <property type="evidence" value="ECO:0007669"/>
    <property type="project" value="TreeGrafter"/>
</dbReference>
<accession>A0A0D0NPX9</accession>
<keyword evidence="3 5" id="KW-1133">Transmembrane helix</keyword>
<feature type="domain" description="Sodium/calcium exchanger membrane region" evidence="6">
    <location>
        <begin position="174"/>
        <end position="313"/>
    </location>
</feature>
<name>A0A0D0NPX9_9RHOB</name>
<dbReference type="GO" id="GO:0006874">
    <property type="term" value="P:intracellular calcium ion homeostasis"/>
    <property type="evidence" value="ECO:0007669"/>
    <property type="project" value="TreeGrafter"/>
</dbReference>
<feature type="transmembrane region" description="Helical" evidence="5">
    <location>
        <begin position="66"/>
        <end position="89"/>
    </location>
</feature>
<gene>
    <name evidence="7" type="ORF">Wenmar_00695</name>
</gene>
<evidence type="ECO:0000256" key="5">
    <source>
        <dbReference type="SAM" id="Phobius"/>
    </source>
</evidence>
<keyword evidence="2 5" id="KW-0812">Transmembrane</keyword>
<evidence type="ECO:0000259" key="6">
    <source>
        <dbReference type="Pfam" id="PF01699"/>
    </source>
</evidence>
<evidence type="ECO:0000313" key="7">
    <source>
        <dbReference type="EMBL" id="KIQ70320.1"/>
    </source>
</evidence>
<evidence type="ECO:0000256" key="4">
    <source>
        <dbReference type="ARBA" id="ARBA00023136"/>
    </source>
</evidence>
<evidence type="ECO:0000256" key="1">
    <source>
        <dbReference type="ARBA" id="ARBA00004141"/>
    </source>
</evidence>
<dbReference type="OrthoDB" id="9794225at2"/>
<dbReference type="PATRIC" id="fig|1123501.6.peg.762"/>
<evidence type="ECO:0000313" key="8">
    <source>
        <dbReference type="Proteomes" id="UP000035100"/>
    </source>
</evidence>
<proteinExistence type="predicted"/>
<feature type="transmembrane region" description="Helical" evidence="5">
    <location>
        <begin position="173"/>
        <end position="195"/>
    </location>
</feature>
<keyword evidence="8" id="KW-1185">Reference proteome</keyword>
<dbReference type="STRING" id="1123501.Wenmar_00695"/>
<dbReference type="Pfam" id="PF01699">
    <property type="entry name" value="Na_Ca_ex"/>
    <property type="match status" value="2"/>
</dbReference>
<evidence type="ECO:0000256" key="2">
    <source>
        <dbReference type="ARBA" id="ARBA00022692"/>
    </source>
</evidence>
<feature type="transmembrane region" description="Helical" evidence="5">
    <location>
        <begin position="270"/>
        <end position="290"/>
    </location>
</feature>
<dbReference type="AlphaFoldDB" id="A0A0D0NPX9"/>
<dbReference type="EMBL" id="AONG01000005">
    <property type="protein sequence ID" value="KIQ70320.1"/>
    <property type="molecule type" value="Genomic_DNA"/>
</dbReference>
<reference evidence="7 8" key="1">
    <citation type="submission" date="2013-01" db="EMBL/GenBank/DDBJ databases">
        <authorList>
            <person name="Fiebig A."/>
            <person name="Goeker M."/>
            <person name="Klenk H.-P.P."/>
        </authorList>
    </citation>
    <scope>NUCLEOTIDE SEQUENCE [LARGE SCALE GENOMIC DNA]</scope>
    <source>
        <strain evidence="7 8">DSM 24838</strain>
    </source>
</reference>
<organism evidence="7 8">
    <name type="scientific">Wenxinia marina DSM 24838</name>
    <dbReference type="NCBI Taxonomy" id="1123501"/>
    <lineage>
        <taxon>Bacteria</taxon>
        <taxon>Pseudomonadati</taxon>
        <taxon>Pseudomonadota</taxon>
        <taxon>Alphaproteobacteria</taxon>
        <taxon>Rhodobacterales</taxon>
        <taxon>Roseobacteraceae</taxon>
        <taxon>Wenxinia</taxon>
    </lineage>
</organism>
<dbReference type="InterPro" id="IPR004481">
    <property type="entry name" value="K/Na/Ca-exchanger"/>
</dbReference>
<feature type="transmembrane region" description="Helical" evidence="5">
    <location>
        <begin position="207"/>
        <end position="231"/>
    </location>
</feature>
<dbReference type="PANTHER" id="PTHR10846:SF8">
    <property type="entry name" value="INNER MEMBRANE PROTEIN YRBG"/>
    <property type="match status" value="1"/>
</dbReference>
<comment type="caution">
    <text evidence="7">The sequence shown here is derived from an EMBL/GenBank/DDBJ whole genome shotgun (WGS) entry which is preliminary data.</text>
</comment>
<dbReference type="eggNOG" id="COG0530">
    <property type="taxonomic scope" value="Bacteria"/>
</dbReference>
<dbReference type="Proteomes" id="UP000035100">
    <property type="component" value="Unassembled WGS sequence"/>
</dbReference>
<dbReference type="InterPro" id="IPR044880">
    <property type="entry name" value="NCX_ion-bd_dom_sf"/>
</dbReference>
<dbReference type="PANTHER" id="PTHR10846">
    <property type="entry name" value="SODIUM/POTASSIUM/CALCIUM EXCHANGER"/>
    <property type="match status" value="1"/>
</dbReference>
<protein>
    <submittedName>
        <fullName evidence="7">K+-dependent Na+/Ca+ exchanger related-protein</fullName>
    </submittedName>
</protein>
<dbReference type="Gene3D" id="1.20.1420.30">
    <property type="entry name" value="NCX, central ion-binding region"/>
    <property type="match status" value="1"/>
</dbReference>
<feature type="transmembrane region" description="Helical" evidence="5">
    <location>
        <begin position="243"/>
        <end position="264"/>
    </location>
</feature>
<dbReference type="GO" id="GO:0008273">
    <property type="term" value="F:calcium, potassium:sodium antiporter activity"/>
    <property type="evidence" value="ECO:0007669"/>
    <property type="project" value="TreeGrafter"/>
</dbReference>
<feature type="transmembrane region" description="Helical" evidence="5">
    <location>
        <begin position="297"/>
        <end position="316"/>
    </location>
</feature>
<feature type="transmembrane region" description="Helical" evidence="5">
    <location>
        <begin position="101"/>
        <end position="118"/>
    </location>
</feature>